<dbReference type="PANTHER" id="PTHR37809">
    <property type="entry name" value="RIBOSOMAL PROTEIN S12 METHYLTHIOTRANSFERASE ACCESSORY FACTOR YCAO"/>
    <property type="match status" value="1"/>
</dbReference>
<comment type="caution">
    <text evidence="2">The sequence shown here is derived from an EMBL/GenBank/DDBJ whole genome shotgun (WGS) entry which is preliminary data.</text>
</comment>
<gene>
    <name evidence="2" type="ORF">BACCIP111883_01968</name>
</gene>
<feature type="domain" description="YcaO" evidence="1">
    <location>
        <begin position="159"/>
        <end position="525"/>
    </location>
</feature>
<name>A0ABM8YMK2_9BACI</name>
<evidence type="ECO:0000313" key="2">
    <source>
        <dbReference type="EMBL" id="CAG9621196.1"/>
    </source>
</evidence>
<keyword evidence="3" id="KW-1185">Reference proteome</keyword>
<reference evidence="2 3" key="1">
    <citation type="submission" date="2021-10" db="EMBL/GenBank/DDBJ databases">
        <authorList>
            <person name="Criscuolo A."/>
        </authorList>
    </citation>
    <scope>NUCLEOTIDE SEQUENCE [LARGE SCALE GENOMIC DNA]</scope>
    <source>
        <strain evidence="3">CIP 111883</strain>
    </source>
</reference>
<evidence type="ECO:0000313" key="3">
    <source>
        <dbReference type="Proteomes" id="UP000789833"/>
    </source>
</evidence>
<sequence>MIYNQEVEETIVNRFFPNLESMQHDSYILSLVKGENTITIYRNGTISNHDSKEYGDEPKITYVADDKNSLEKSMLFLKIHIKKFSQMKFDFHDRTVTYQYSLDYSPHSLKKSRLEKRLRSHIALVDLKNALFNIHGGYVLREKEGSVAVANRKFFTIQGFGFEYHTSTAVRKALMEYIERYSSVLKLPGTINGSYEELQKENSLVNPEKFGFYKPSLSKEKYNLTPFTKSLHIDWVPAVSLVNHDVRYVPEQLVQYLKPDIENKFMIESSNGCAVGNSVEEASLFSVLEAYERDIFFKTWFSNDSVIKIEQVKQYENQELYFLSEGYLLEFYLLENEANIPVVWGLIRSIHPQNDIYSITGLGCHTQLEQAIESAFTELYNAYKNLKSLENSSLTSLIKEVENKDKLENIQDHFYLFASYKIQPLLDKKISNRKREKYSKLLDMSFYEQCIKNELDYVIKKITPQYEDILQIKQSNRLLSSLSLSCTKVLLIGSIPVDFTTDLVRFNHSKYDIARLEGKNIHPLA</sequence>
<dbReference type="Proteomes" id="UP000789833">
    <property type="component" value="Unassembled WGS sequence"/>
</dbReference>
<dbReference type="RefSeq" id="WP_230501094.1">
    <property type="nucleotide sequence ID" value="NZ_CAKJTJ010000008.1"/>
</dbReference>
<dbReference type="EMBL" id="CAKJTJ010000008">
    <property type="protein sequence ID" value="CAG9621196.1"/>
    <property type="molecule type" value="Genomic_DNA"/>
</dbReference>
<accession>A0ABM8YMK2</accession>
<protein>
    <recommendedName>
        <fullName evidence="1">YcaO domain-containing protein</fullName>
    </recommendedName>
</protein>
<dbReference type="PROSITE" id="PS51664">
    <property type="entry name" value="YCAO"/>
    <property type="match status" value="1"/>
</dbReference>
<proteinExistence type="predicted"/>
<dbReference type="PANTHER" id="PTHR37809:SF1">
    <property type="entry name" value="RIBOSOMAL PROTEIN S12 METHYLTHIOTRANSFERASE ACCESSORY FACTOR YCAO"/>
    <property type="match status" value="1"/>
</dbReference>
<evidence type="ECO:0000259" key="1">
    <source>
        <dbReference type="PROSITE" id="PS51664"/>
    </source>
</evidence>
<organism evidence="2 3">
    <name type="scientific">Sutcliffiella rhizosphaerae</name>
    <dbReference type="NCBI Taxonomy" id="2880967"/>
    <lineage>
        <taxon>Bacteria</taxon>
        <taxon>Bacillati</taxon>
        <taxon>Bacillota</taxon>
        <taxon>Bacilli</taxon>
        <taxon>Bacillales</taxon>
        <taxon>Bacillaceae</taxon>
        <taxon>Sutcliffiella</taxon>
    </lineage>
</organism>
<dbReference type="Pfam" id="PF02624">
    <property type="entry name" value="YcaO"/>
    <property type="match status" value="1"/>
</dbReference>
<dbReference type="InterPro" id="IPR003776">
    <property type="entry name" value="YcaO-like_dom"/>
</dbReference>
<dbReference type="Gene3D" id="3.30.1330.230">
    <property type="match status" value="1"/>
</dbReference>